<dbReference type="InterPro" id="IPR018004">
    <property type="entry name" value="KilA/APSES_HTH"/>
</dbReference>
<protein>
    <submittedName>
        <fullName evidence="3">Phage-related protein</fullName>
    </submittedName>
</protein>
<dbReference type="PROSITE" id="PS51301">
    <property type="entry name" value="KILA_N"/>
    <property type="match status" value="1"/>
</dbReference>
<dbReference type="PIR" id="C82575">
    <property type="entry name" value="C82575"/>
</dbReference>
<evidence type="ECO:0000259" key="2">
    <source>
        <dbReference type="PROSITE" id="PS51301"/>
    </source>
</evidence>
<dbReference type="eggNOG" id="ENOG503307B">
    <property type="taxonomic scope" value="Bacteria"/>
</dbReference>
<dbReference type="HOGENOM" id="CLU_1146839_0_0_6"/>
<organism evidence="3 4">
    <name type="scientific">Xylella fastidiosa (strain 9a5c)</name>
    <dbReference type="NCBI Taxonomy" id="160492"/>
    <lineage>
        <taxon>Bacteria</taxon>
        <taxon>Pseudomonadati</taxon>
        <taxon>Pseudomonadota</taxon>
        <taxon>Gammaproteobacteria</taxon>
        <taxon>Lysobacterales</taxon>
        <taxon>Lysobacteraceae</taxon>
        <taxon>Xylella</taxon>
    </lineage>
</organism>
<sequence length="242" mass="26973">MYPPAETNSKHHHQDYSMTTQQLAINSLPIREQDGLYSLNDFHKASGGAVRHRPSEFLRLDKTKALVVELTNSPEFVSSIKGGAPHLFVRKEKGRAGSTFACRELAIAYASWISPAFQLKVIRVFLASVVVPATPHVATPANIDQLRRDIYRSLQYVSSRLNIAYEFARRVSEDAGRDRKREYNGQEDVYTLEAITYLIADGKNGLKEAAGSVLSLTPIHRPAPTPTQAATNSPHLLRRYAT</sequence>
<evidence type="ECO:0000256" key="1">
    <source>
        <dbReference type="SAM" id="MobiDB-lite"/>
    </source>
</evidence>
<dbReference type="EMBL" id="AE003849">
    <property type="protein sequence ID" value="AAF85093.1"/>
    <property type="molecule type" value="Genomic_DNA"/>
</dbReference>
<dbReference type="AlphaFoldDB" id="Q9PB51"/>
<evidence type="ECO:0000313" key="4">
    <source>
        <dbReference type="Proteomes" id="UP000000812"/>
    </source>
</evidence>
<accession>Q9PB51</accession>
<evidence type="ECO:0000313" key="3">
    <source>
        <dbReference type="EMBL" id="AAF85093.1"/>
    </source>
</evidence>
<dbReference type="Proteomes" id="UP000000812">
    <property type="component" value="Chromosome"/>
</dbReference>
<feature type="region of interest" description="Disordered" evidence="1">
    <location>
        <begin position="222"/>
        <end position="242"/>
    </location>
</feature>
<reference evidence="3 4" key="1">
    <citation type="journal article" date="2000" name="Nature">
        <title>The genome sequence of the plant pathogen Xylella fastidiosa.</title>
        <authorList>
            <person name="Simpson A.J."/>
            <person name="Reinach F.C."/>
            <person name="Arruda P."/>
            <person name="Abreu F.A."/>
            <person name="Acencio M."/>
            <person name="Alvarenga R."/>
            <person name="Alves L.M."/>
            <person name="Araya J.E."/>
            <person name="Baia G.S."/>
            <person name="Baptista C.S."/>
            <person name="Barros M.H."/>
            <person name="Bonaccorsi E.D."/>
            <person name="Bordin S."/>
            <person name="Bove J.M."/>
            <person name="Briones M.R."/>
            <person name="Bueno M.R."/>
            <person name="Camargo A.A."/>
            <person name="Camargo L.E."/>
            <person name="Carraro D.M."/>
            <person name="Carrer H."/>
            <person name="Colauto N.B."/>
            <person name="Colombo C."/>
            <person name="Costa F.F."/>
            <person name="Costa M.C."/>
            <person name="Costa-Neto C.M."/>
            <person name="Coutinho L.L."/>
            <person name="Cristofani M."/>
            <person name="Dias-Neto E."/>
            <person name="Docena C."/>
            <person name="El-Dorry H."/>
            <person name="Facincani A.P."/>
            <person name="Ferreira A.J."/>
            <person name="Ferreira V.C."/>
            <person name="Ferro J.A."/>
            <person name="Fraga J.S."/>
            <person name="Franca S.C."/>
            <person name="Franco M.C."/>
            <person name="Frohme M."/>
            <person name="Furlan L.R."/>
            <person name="Garnier M."/>
            <person name="Goldman G.H."/>
            <person name="Goldman M.H."/>
            <person name="Gomes S.L."/>
            <person name="Gruber A."/>
            <person name="Ho P.L."/>
            <person name="Hoheisel J.D."/>
            <person name="Junqueira M.L."/>
            <person name="Kemper E.L."/>
            <person name="Kitajima J.P."/>
            <person name="Krieger J.E."/>
            <person name="Kuramae E.E."/>
            <person name="Laigret F."/>
            <person name="Lambais M.R."/>
            <person name="Leite L.C."/>
            <person name="Lemos E.G."/>
            <person name="Lemos M.V."/>
            <person name="Lopes S.A."/>
            <person name="Lopes C.R."/>
            <person name="Machado J.A."/>
            <person name="Machado M.A."/>
            <person name="Madeira A.M."/>
            <person name="Madeira H.M."/>
            <person name="Marino C.L."/>
            <person name="Marques M.V."/>
            <person name="Martins E.A."/>
            <person name="Martins E.M."/>
            <person name="Matsukuma A.Y."/>
            <person name="Menck C.F."/>
            <person name="Miracca E.C."/>
            <person name="Miyaki C.Y."/>
            <person name="Monteriro-Vitorello C.B."/>
            <person name="Moon D.H."/>
            <person name="Nagai M.A."/>
            <person name="Nascimento A.L."/>
            <person name="Netto L.E."/>
            <person name="Nhani A.Jr."/>
            <person name="Nobrega F.G."/>
            <person name="Nunes L.R."/>
            <person name="Oliveira M.A."/>
            <person name="de Oliveira M.C."/>
            <person name="de Oliveira R.C."/>
            <person name="Palmieri D.A."/>
            <person name="Paris A."/>
            <person name="Peixoto B.R."/>
            <person name="Pereira G.A."/>
            <person name="Pereira H.A.Jr."/>
            <person name="Pesquero J.B."/>
            <person name="Quaggio R.B."/>
            <person name="Roberto P.G."/>
            <person name="Rodrigues V."/>
            <person name="de M Rosa A.J."/>
            <person name="de Rosa V.E.Jr."/>
            <person name="de Sa R.G."/>
            <person name="Santelli R.V."/>
            <person name="Sawasaki H.E."/>
            <person name="da Silva A.C."/>
            <person name="da Silva A.M."/>
            <person name="da Silva F.R."/>
            <person name="da Silva W.A.Jr."/>
            <person name="da Silveira J.F."/>
            <person name="Silvestri M.L."/>
            <person name="Siqueira W.J."/>
            <person name="de Souza A.A."/>
            <person name="de Souza A.P."/>
            <person name="Terenzi M.F."/>
            <person name="Truffi D."/>
            <person name="Tsai S.M."/>
            <person name="Tsuhako M.H."/>
            <person name="Vallada H."/>
            <person name="Van Sluys M.A."/>
            <person name="Verjovski-Almeida S."/>
            <person name="Vettore A.L."/>
            <person name="Zago M.A."/>
            <person name="Zatz M."/>
            <person name="Meidanis J."/>
            <person name="Setubal J.C."/>
        </authorList>
    </citation>
    <scope>NUCLEOTIDE SEQUENCE [LARGE SCALE GENOMIC DNA]</scope>
    <source>
        <strain evidence="3 4">9a5c</strain>
    </source>
</reference>
<dbReference type="InterPro" id="IPR017880">
    <property type="entry name" value="KilA_N"/>
</dbReference>
<dbReference type="Pfam" id="PF04383">
    <property type="entry name" value="KilA-N"/>
    <property type="match status" value="1"/>
</dbReference>
<dbReference type="SMART" id="SM01252">
    <property type="entry name" value="KilA-N"/>
    <property type="match status" value="1"/>
</dbReference>
<dbReference type="KEGG" id="xfa:XF_2294"/>
<gene>
    <name evidence="3" type="ordered locus">XF_2294</name>
</gene>
<feature type="domain" description="KilA-N" evidence="2">
    <location>
        <begin position="17"/>
        <end position="128"/>
    </location>
</feature>
<dbReference type="STRING" id="160492.XF_2294"/>
<name>Q9PB51_XYLFA</name>
<proteinExistence type="predicted"/>